<evidence type="ECO:0000256" key="6">
    <source>
        <dbReference type="SAM" id="Phobius"/>
    </source>
</evidence>
<feature type="transmembrane region" description="Helical" evidence="6">
    <location>
        <begin position="42"/>
        <end position="62"/>
    </location>
</feature>
<comment type="subcellular location">
    <subcellularLocation>
        <location evidence="1">Membrane</location>
        <topology evidence="1">Multi-pass membrane protein</topology>
    </subcellularLocation>
</comment>
<reference evidence="8" key="1">
    <citation type="journal article" date="2021" name="Nat. Commun.">
        <title>Genetic determinants of endophytism in the Arabidopsis root mycobiome.</title>
        <authorList>
            <person name="Mesny F."/>
            <person name="Miyauchi S."/>
            <person name="Thiergart T."/>
            <person name="Pickel B."/>
            <person name="Atanasova L."/>
            <person name="Karlsson M."/>
            <person name="Huettel B."/>
            <person name="Barry K.W."/>
            <person name="Haridas S."/>
            <person name="Chen C."/>
            <person name="Bauer D."/>
            <person name="Andreopoulos W."/>
            <person name="Pangilinan J."/>
            <person name="LaButti K."/>
            <person name="Riley R."/>
            <person name="Lipzen A."/>
            <person name="Clum A."/>
            <person name="Drula E."/>
            <person name="Henrissat B."/>
            <person name="Kohler A."/>
            <person name="Grigoriev I.V."/>
            <person name="Martin F.M."/>
            <person name="Hacquard S."/>
        </authorList>
    </citation>
    <scope>NUCLEOTIDE SEQUENCE</scope>
    <source>
        <strain evidence="8">MPI-SDFR-AT-0068</strain>
    </source>
</reference>
<proteinExistence type="inferred from homology"/>
<dbReference type="PANTHER" id="PTHR33048:SF92">
    <property type="entry name" value="INTEGRAL MEMBRANE PROTEIN"/>
    <property type="match status" value="1"/>
</dbReference>
<gene>
    <name evidence="8" type="ORF">BKA59DRAFT_497551</name>
</gene>
<dbReference type="EMBL" id="JAGPXF010000009">
    <property type="protein sequence ID" value="KAH7230917.1"/>
    <property type="molecule type" value="Genomic_DNA"/>
</dbReference>
<evidence type="ECO:0000256" key="5">
    <source>
        <dbReference type="ARBA" id="ARBA00038359"/>
    </source>
</evidence>
<feature type="transmembrane region" description="Helical" evidence="6">
    <location>
        <begin position="114"/>
        <end position="135"/>
    </location>
</feature>
<dbReference type="PANTHER" id="PTHR33048">
    <property type="entry name" value="PTH11-LIKE INTEGRAL MEMBRANE PROTEIN (AFU_ORTHOLOGUE AFUA_5G11245)"/>
    <property type="match status" value="1"/>
</dbReference>
<keyword evidence="9" id="KW-1185">Reference proteome</keyword>
<dbReference type="Pfam" id="PF20684">
    <property type="entry name" value="Fung_rhodopsin"/>
    <property type="match status" value="1"/>
</dbReference>
<dbReference type="InterPro" id="IPR052337">
    <property type="entry name" value="SAT4-like"/>
</dbReference>
<dbReference type="Proteomes" id="UP000813427">
    <property type="component" value="Unassembled WGS sequence"/>
</dbReference>
<keyword evidence="4 6" id="KW-0472">Membrane</keyword>
<dbReference type="AlphaFoldDB" id="A0A8K0RJU9"/>
<feature type="transmembrane region" description="Helical" evidence="6">
    <location>
        <begin position="82"/>
        <end position="102"/>
    </location>
</feature>
<name>A0A8K0RJU9_9HYPO</name>
<evidence type="ECO:0000256" key="2">
    <source>
        <dbReference type="ARBA" id="ARBA00022692"/>
    </source>
</evidence>
<evidence type="ECO:0000259" key="7">
    <source>
        <dbReference type="Pfam" id="PF20684"/>
    </source>
</evidence>
<comment type="similarity">
    <text evidence="5">Belongs to the SAT4 family.</text>
</comment>
<sequence length="279" mass="31509">MISSTAVMAFEWTILVFAYALVACRIYVRLFLRGSGLYSTDYWLVLGLASCQGLLICDTLIYRMHAMDNFVNADNIRFATNYFFDVGMSFPKFSIIAFYFHLVPITDPRMRWSLYLLTTITDCFALVTFFCDTFWCGVNPAINWKKGGSSCTAFTSMTLMRLNWALNFIIEILSLLTSRRKKIGLAVIFSMGLITIAVSVGRFVTMLHVNNDISIHIWATAEICISVMISRRAPCTRSPTFWPGGNRVSCRNIIEVGVESLAGSEMELYTMNGGITMIY</sequence>
<feature type="transmembrane region" description="Helical" evidence="6">
    <location>
        <begin position="12"/>
        <end position="30"/>
    </location>
</feature>
<accession>A0A8K0RJU9</accession>
<protein>
    <recommendedName>
        <fullName evidence="7">Rhodopsin domain-containing protein</fullName>
    </recommendedName>
</protein>
<feature type="transmembrane region" description="Helical" evidence="6">
    <location>
        <begin position="155"/>
        <end position="176"/>
    </location>
</feature>
<feature type="domain" description="Rhodopsin" evidence="7">
    <location>
        <begin position="25"/>
        <end position="228"/>
    </location>
</feature>
<dbReference type="GO" id="GO:0016020">
    <property type="term" value="C:membrane"/>
    <property type="evidence" value="ECO:0007669"/>
    <property type="project" value="UniProtKB-SubCell"/>
</dbReference>
<evidence type="ECO:0000256" key="3">
    <source>
        <dbReference type="ARBA" id="ARBA00022989"/>
    </source>
</evidence>
<keyword evidence="3 6" id="KW-1133">Transmembrane helix</keyword>
<dbReference type="InterPro" id="IPR049326">
    <property type="entry name" value="Rhodopsin_dom_fungi"/>
</dbReference>
<keyword evidence="2 6" id="KW-0812">Transmembrane</keyword>
<evidence type="ECO:0000256" key="4">
    <source>
        <dbReference type="ARBA" id="ARBA00023136"/>
    </source>
</evidence>
<comment type="caution">
    <text evidence="8">The sequence shown here is derived from an EMBL/GenBank/DDBJ whole genome shotgun (WGS) entry which is preliminary data.</text>
</comment>
<feature type="transmembrane region" description="Helical" evidence="6">
    <location>
        <begin position="183"/>
        <end position="201"/>
    </location>
</feature>
<evidence type="ECO:0000313" key="9">
    <source>
        <dbReference type="Proteomes" id="UP000813427"/>
    </source>
</evidence>
<evidence type="ECO:0000313" key="8">
    <source>
        <dbReference type="EMBL" id="KAH7230917.1"/>
    </source>
</evidence>
<evidence type="ECO:0000256" key="1">
    <source>
        <dbReference type="ARBA" id="ARBA00004141"/>
    </source>
</evidence>
<dbReference type="OrthoDB" id="444631at2759"/>
<organism evidence="8 9">
    <name type="scientific">Fusarium tricinctum</name>
    <dbReference type="NCBI Taxonomy" id="61284"/>
    <lineage>
        <taxon>Eukaryota</taxon>
        <taxon>Fungi</taxon>
        <taxon>Dikarya</taxon>
        <taxon>Ascomycota</taxon>
        <taxon>Pezizomycotina</taxon>
        <taxon>Sordariomycetes</taxon>
        <taxon>Hypocreomycetidae</taxon>
        <taxon>Hypocreales</taxon>
        <taxon>Nectriaceae</taxon>
        <taxon>Fusarium</taxon>
        <taxon>Fusarium tricinctum species complex</taxon>
    </lineage>
</organism>